<reference evidence="2 3" key="1">
    <citation type="submission" date="2020-06" db="EMBL/GenBank/DDBJ databases">
        <title>Lactobacillus rhamnosus QC,genome.</title>
        <authorList>
            <person name="Yi H."/>
            <person name="Jin M."/>
        </authorList>
    </citation>
    <scope>NUCLEOTIDE SEQUENCE [LARGE SCALE GENOMIC DNA]</scope>
    <source>
        <strain evidence="2 3">QC</strain>
    </source>
</reference>
<protein>
    <recommendedName>
        <fullName evidence="4">Extracellular protein</fullName>
    </recommendedName>
</protein>
<proteinExistence type="predicted"/>
<feature type="compositionally biased region" description="Low complexity" evidence="1">
    <location>
        <begin position="193"/>
        <end position="232"/>
    </location>
</feature>
<sequence>MKGKRSVILLVTVVLIAAAVLLGVVKYQHVQGEKQQTEKTQVILNNLKQQYGQPQKNDTQRLQTLKMLKAAEKRYAKQTNASNEVLARYQSYVDRDVKYFQDQNNALLKDNTLTKKALKEISVTDLQKKLDGIEKLLANLTKQGLVVYNRDVLQTIQQKASKLKRTYQKQIAQKAPEKQSQPAETQTSADNIATSTPATNQTTTSDAATSSTNANTAGTANTYGNNSANTSSSQYTYPYYNGYGYGYGNLNQTGAATGNTTGTSNTTPATPPTTSNEPGDDTAATSSDTATSGNDSSDTTGTTGSQTSGTAQTGEGSN</sequence>
<gene>
    <name evidence="2" type="ORF">HWN39_10235</name>
</gene>
<dbReference type="RefSeq" id="WP_176818336.1">
    <property type="nucleotide sequence ID" value="NZ_JABXWP010000015.1"/>
</dbReference>
<organism evidence="2 3">
    <name type="scientific">Lacticaseibacillus rhamnosus</name>
    <name type="common">Lactobacillus rhamnosus</name>
    <dbReference type="NCBI Taxonomy" id="47715"/>
    <lineage>
        <taxon>Bacteria</taxon>
        <taxon>Bacillati</taxon>
        <taxon>Bacillota</taxon>
        <taxon>Bacilli</taxon>
        <taxon>Lactobacillales</taxon>
        <taxon>Lactobacillaceae</taxon>
        <taxon>Lacticaseibacillus</taxon>
    </lineage>
</organism>
<evidence type="ECO:0000313" key="3">
    <source>
        <dbReference type="Proteomes" id="UP000542889"/>
    </source>
</evidence>
<evidence type="ECO:0000313" key="2">
    <source>
        <dbReference type="EMBL" id="NVO88882.1"/>
    </source>
</evidence>
<evidence type="ECO:0008006" key="4">
    <source>
        <dbReference type="Google" id="ProtNLM"/>
    </source>
</evidence>
<feature type="region of interest" description="Disordered" evidence="1">
    <location>
        <begin position="256"/>
        <end position="318"/>
    </location>
</feature>
<name>A0A7Y7QGR1_LACRH</name>
<dbReference type="Proteomes" id="UP000542889">
    <property type="component" value="Unassembled WGS sequence"/>
</dbReference>
<feature type="compositionally biased region" description="Polar residues" evidence="1">
    <location>
        <begin position="178"/>
        <end position="192"/>
    </location>
</feature>
<dbReference type="EMBL" id="JABXWP010000015">
    <property type="protein sequence ID" value="NVO88882.1"/>
    <property type="molecule type" value="Genomic_DNA"/>
</dbReference>
<evidence type="ECO:0000256" key="1">
    <source>
        <dbReference type="SAM" id="MobiDB-lite"/>
    </source>
</evidence>
<accession>A0A7Y7QGR1</accession>
<feature type="region of interest" description="Disordered" evidence="1">
    <location>
        <begin position="167"/>
        <end position="232"/>
    </location>
</feature>
<comment type="caution">
    <text evidence="2">The sequence shown here is derived from an EMBL/GenBank/DDBJ whole genome shotgun (WGS) entry which is preliminary data.</text>
</comment>
<dbReference type="AlphaFoldDB" id="A0A7Y7QGR1"/>